<evidence type="ECO:0000256" key="8">
    <source>
        <dbReference type="HAMAP-Rule" id="MF_01445"/>
    </source>
</evidence>
<comment type="function">
    <text evidence="8">Required for the formation of a threonylcarbamoyl group on adenosine at position 37 (t(6)A37) in tRNAs that read codons beginning with adenine. Is involved in the transfer of the threonylcarbamoyl moiety of threonylcarbamoyl-AMP (TC-AMP) to the N6 group of A37, together with TsaE and TsaB. TsaD likely plays a direct catalytic role in this reaction.</text>
</comment>
<dbReference type="AlphaFoldDB" id="A0A1G2S4T6"/>
<evidence type="ECO:0000256" key="2">
    <source>
        <dbReference type="ARBA" id="ARBA00022679"/>
    </source>
</evidence>
<reference evidence="10 11" key="1">
    <citation type="journal article" date="2016" name="Nat. Commun.">
        <title>Thousands of microbial genomes shed light on interconnected biogeochemical processes in an aquifer system.</title>
        <authorList>
            <person name="Anantharaman K."/>
            <person name="Brown C.T."/>
            <person name="Hug L.A."/>
            <person name="Sharon I."/>
            <person name="Castelle C.J."/>
            <person name="Probst A.J."/>
            <person name="Thomas B.C."/>
            <person name="Singh A."/>
            <person name="Wilkins M.J."/>
            <person name="Karaoz U."/>
            <person name="Brodie E.L."/>
            <person name="Williams K.H."/>
            <person name="Hubbard S.S."/>
            <person name="Banfield J.F."/>
        </authorList>
    </citation>
    <scope>NUCLEOTIDE SEQUENCE [LARGE SCALE GENOMIC DNA]</scope>
</reference>
<feature type="binding site" evidence="8">
    <location>
        <position position="358"/>
    </location>
    <ligand>
        <name>Fe cation</name>
        <dbReference type="ChEBI" id="CHEBI:24875"/>
    </ligand>
</feature>
<dbReference type="PANTHER" id="PTHR11735">
    <property type="entry name" value="TRNA N6-ADENOSINE THREONYLCARBAMOYLTRANSFERASE"/>
    <property type="match status" value="1"/>
</dbReference>
<dbReference type="InterPro" id="IPR000905">
    <property type="entry name" value="Gcp-like_dom"/>
</dbReference>
<dbReference type="InterPro" id="IPR022450">
    <property type="entry name" value="TsaD"/>
</dbReference>
<evidence type="ECO:0000256" key="3">
    <source>
        <dbReference type="ARBA" id="ARBA00022694"/>
    </source>
</evidence>
<comment type="cofactor">
    <cofactor evidence="8">
        <name>Fe(2+)</name>
        <dbReference type="ChEBI" id="CHEBI:29033"/>
    </cofactor>
    <text evidence="8">Binds 1 Fe(2+) ion per subunit.</text>
</comment>
<accession>A0A1G2S4T6</accession>
<dbReference type="Proteomes" id="UP000176997">
    <property type="component" value="Unassembled WGS sequence"/>
</dbReference>
<gene>
    <name evidence="8" type="primary">tsaD</name>
    <name evidence="10" type="ORF">A2675_01140</name>
</gene>
<dbReference type="PANTHER" id="PTHR11735:SF6">
    <property type="entry name" value="TRNA N6-ADENOSINE THREONYLCARBAMOYLTRANSFERASE, MITOCHONDRIAL"/>
    <property type="match status" value="1"/>
</dbReference>
<evidence type="ECO:0000259" key="9">
    <source>
        <dbReference type="Pfam" id="PF00814"/>
    </source>
</evidence>
<dbReference type="PRINTS" id="PR00789">
    <property type="entry name" value="OSIALOPTASE"/>
</dbReference>
<evidence type="ECO:0000256" key="6">
    <source>
        <dbReference type="ARBA" id="ARBA00023315"/>
    </source>
</evidence>
<sequence>MRILSIETSCDETAISIVDASGGLLHPKFIARANITLSQANLHAQYGGVFPSLAKREHAKSLVPILTQALTETKLLKKRTRPEITLALQKKLVELFKHEPELAAQFFEFIPLIKKPAIDVIAVTYGPGLEPALWVGVNFARALAIVWDIPLVPVNHMEGHIFGSLADRTKAGHYGIAPVTFPALALLVSGGHTELVLVKKLRSYRLLGKTRDDAVGEAFDKVARMLGLPYPGGPAISKLAAEAAAQGVTSFPLPRPMIKSDDLDFSFAGLKTAVLYAIKKLGHELTQTEKLALARGFQDAVVDVIASKVAHAAQANKVRTIVAGGGVAGNTQIREALTRFAADHAITLRTPLPELSTDNALMIALASYSLAASKKFKNPKTLKAAGNLTLGR</sequence>
<dbReference type="STRING" id="1802723.A2675_01140"/>
<proteinExistence type="inferred from homology"/>
<keyword evidence="2 8" id="KW-0808">Transferase</keyword>
<dbReference type="InterPro" id="IPR017860">
    <property type="entry name" value="Peptidase_M22_CS"/>
</dbReference>
<comment type="catalytic activity">
    <reaction evidence="7 8">
        <text>L-threonylcarbamoyladenylate + adenosine(37) in tRNA = N(6)-L-threonylcarbamoyladenosine(37) in tRNA + AMP + H(+)</text>
        <dbReference type="Rhea" id="RHEA:37059"/>
        <dbReference type="Rhea" id="RHEA-COMP:10162"/>
        <dbReference type="Rhea" id="RHEA-COMP:10163"/>
        <dbReference type="ChEBI" id="CHEBI:15378"/>
        <dbReference type="ChEBI" id="CHEBI:73682"/>
        <dbReference type="ChEBI" id="CHEBI:74411"/>
        <dbReference type="ChEBI" id="CHEBI:74418"/>
        <dbReference type="ChEBI" id="CHEBI:456215"/>
        <dbReference type="EC" id="2.3.1.234"/>
    </reaction>
</comment>
<feature type="binding site" evidence="8">
    <location>
        <position position="156"/>
    </location>
    <ligand>
        <name>Fe cation</name>
        <dbReference type="ChEBI" id="CHEBI:24875"/>
    </ligand>
</feature>
<evidence type="ECO:0000313" key="10">
    <source>
        <dbReference type="EMBL" id="OHA80093.1"/>
    </source>
</evidence>
<dbReference type="InterPro" id="IPR017861">
    <property type="entry name" value="KAE1/TsaD"/>
</dbReference>
<feature type="binding site" evidence="8">
    <location>
        <position position="220"/>
    </location>
    <ligand>
        <name>substrate</name>
    </ligand>
</feature>
<feature type="binding site" evidence="8">
    <location>
        <position position="233"/>
    </location>
    <ligand>
        <name>substrate</name>
    </ligand>
</feature>
<dbReference type="GO" id="GO:0061711">
    <property type="term" value="F:tRNA N(6)-L-threonylcarbamoyladenine synthase activity"/>
    <property type="evidence" value="ECO:0007669"/>
    <property type="project" value="UniProtKB-EC"/>
</dbReference>
<keyword evidence="5 8" id="KW-0408">Iron</keyword>
<protein>
    <recommendedName>
        <fullName evidence="8">tRNA N6-adenosine threonylcarbamoyltransferase</fullName>
        <ecNumber evidence="8">2.3.1.234</ecNumber>
    </recommendedName>
    <alternativeName>
        <fullName evidence="8">N6-L-threonylcarbamoyladenine synthase</fullName>
        <shortName evidence="8">t(6)A synthase</shortName>
    </alternativeName>
    <alternativeName>
        <fullName evidence="8">t(6)A37 threonylcarbamoyladenosine biosynthesis protein TsaD</fullName>
    </alternativeName>
    <alternativeName>
        <fullName evidence="8">tRNA threonylcarbamoyladenosine biosynthesis protein TsaD</fullName>
    </alternativeName>
</protein>
<feature type="domain" description="Gcp-like" evidence="9">
    <location>
        <begin position="114"/>
        <end position="364"/>
    </location>
</feature>
<dbReference type="EMBL" id="MHUS01000036">
    <property type="protein sequence ID" value="OHA80093.1"/>
    <property type="molecule type" value="Genomic_DNA"/>
</dbReference>
<keyword evidence="4 8" id="KW-0479">Metal-binding</keyword>
<dbReference type="GO" id="GO:0005737">
    <property type="term" value="C:cytoplasm"/>
    <property type="evidence" value="ECO:0007669"/>
    <property type="project" value="UniProtKB-SubCell"/>
</dbReference>
<comment type="similarity">
    <text evidence="8">Belongs to the KAE1 / TsaD family.</text>
</comment>
<keyword evidence="6 8" id="KW-0012">Acyltransferase</keyword>
<organism evidence="10 11">
    <name type="scientific">Candidatus Yonathbacteria bacterium RIFCSPHIGHO2_01_FULL_51_10</name>
    <dbReference type="NCBI Taxonomy" id="1802723"/>
    <lineage>
        <taxon>Bacteria</taxon>
        <taxon>Candidatus Yonathiibacteriota</taxon>
    </lineage>
</organism>
<dbReference type="SUPFAM" id="SSF53067">
    <property type="entry name" value="Actin-like ATPase domain"/>
    <property type="match status" value="3"/>
</dbReference>
<evidence type="ECO:0000256" key="7">
    <source>
        <dbReference type="ARBA" id="ARBA00048117"/>
    </source>
</evidence>
<evidence type="ECO:0000256" key="1">
    <source>
        <dbReference type="ARBA" id="ARBA00022490"/>
    </source>
</evidence>
<dbReference type="EC" id="2.3.1.234" evidence="8"/>
<evidence type="ECO:0000313" key="11">
    <source>
        <dbReference type="Proteomes" id="UP000176997"/>
    </source>
</evidence>
<dbReference type="PROSITE" id="PS01016">
    <property type="entry name" value="GLYCOPROTEASE"/>
    <property type="match status" value="1"/>
</dbReference>
<name>A0A1G2S4T6_9BACT</name>
<dbReference type="HAMAP" id="MF_01445">
    <property type="entry name" value="TsaD"/>
    <property type="match status" value="1"/>
</dbReference>
<comment type="caution">
    <text evidence="10">The sequence shown here is derived from an EMBL/GenBank/DDBJ whole genome shotgun (WGS) entry which is preliminary data.</text>
</comment>
<keyword evidence="3 8" id="KW-0819">tRNA processing</keyword>
<dbReference type="GO" id="GO:0002949">
    <property type="term" value="P:tRNA threonylcarbamoyladenosine modification"/>
    <property type="evidence" value="ECO:0007669"/>
    <property type="project" value="UniProtKB-UniRule"/>
</dbReference>
<dbReference type="NCBIfam" id="TIGR00329">
    <property type="entry name" value="gcp_kae1"/>
    <property type="match status" value="1"/>
</dbReference>
<comment type="subcellular location">
    <subcellularLocation>
        <location evidence="8">Cytoplasm</location>
    </subcellularLocation>
</comment>
<dbReference type="FunFam" id="3.30.420.40:FF:000040">
    <property type="entry name" value="tRNA N6-adenosine threonylcarbamoyltransferase"/>
    <property type="match status" value="1"/>
</dbReference>
<keyword evidence="1 8" id="KW-0963">Cytoplasm</keyword>
<feature type="binding site" evidence="8">
    <location>
        <position position="160"/>
    </location>
    <ligand>
        <name>Fe cation</name>
        <dbReference type="ChEBI" id="CHEBI:24875"/>
    </ligand>
</feature>
<dbReference type="Gene3D" id="3.30.420.40">
    <property type="match status" value="2"/>
</dbReference>
<feature type="binding site" evidence="8">
    <location>
        <position position="330"/>
    </location>
    <ligand>
        <name>substrate</name>
    </ligand>
</feature>
<evidence type="ECO:0000256" key="4">
    <source>
        <dbReference type="ARBA" id="ARBA00022723"/>
    </source>
</evidence>
<dbReference type="Pfam" id="PF00814">
    <property type="entry name" value="TsaD"/>
    <property type="match status" value="2"/>
</dbReference>
<comment type="caution">
    <text evidence="8">Lacks conserved residue(s) required for the propagation of feature annotation.</text>
</comment>
<dbReference type="GO" id="GO:0005506">
    <property type="term" value="F:iron ion binding"/>
    <property type="evidence" value="ECO:0007669"/>
    <property type="project" value="UniProtKB-UniRule"/>
</dbReference>
<dbReference type="InterPro" id="IPR043129">
    <property type="entry name" value="ATPase_NBD"/>
</dbReference>
<feature type="binding site" evidence="8">
    <location>
        <begin position="187"/>
        <end position="191"/>
    </location>
    <ligand>
        <name>substrate</name>
    </ligand>
</feature>
<evidence type="ECO:0000256" key="5">
    <source>
        <dbReference type="ARBA" id="ARBA00023004"/>
    </source>
</evidence>
<feature type="domain" description="Gcp-like" evidence="9">
    <location>
        <begin position="33"/>
        <end position="75"/>
    </location>
</feature>